<evidence type="ECO:0000256" key="6">
    <source>
        <dbReference type="ARBA" id="ARBA00022705"/>
    </source>
</evidence>
<reference evidence="13" key="1">
    <citation type="submission" date="2022-12" db="EMBL/GenBank/DDBJ databases">
        <title>Genome assemblies of Blomia tropicalis.</title>
        <authorList>
            <person name="Cui Y."/>
        </authorList>
    </citation>
    <scope>NUCLEOTIDE SEQUENCE</scope>
    <source>
        <tissue evidence="13">Adult mites</tissue>
    </source>
</reference>
<evidence type="ECO:0000259" key="12">
    <source>
        <dbReference type="Pfam" id="PF04104"/>
    </source>
</evidence>
<evidence type="ECO:0000256" key="10">
    <source>
        <dbReference type="ARBA" id="ARBA00023125"/>
    </source>
</evidence>
<evidence type="ECO:0000313" key="14">
    <source>
        <dbReference type="Proteomes" id="UP001142055"/>
    </source>
</evidence>
<evidence type="ECO:0000256" key="3">
    <source>
        <dbReference type="ARBA" id="ARBA00019038"/>
    </source>
</evidence>
<feature type="region of interest" description="Disordered" evidence="11">
    <location>
        <begin position="480"/>
        <end position="500"/>
    </location>
</feature>
<keyword evidence="5" id="KW-0639">Primosome</keyword>
<accession>A0A9Q0RMP9</accession>
<evidence type="ECO:0000313" key="13">
    <source>
        <dbReference type="EMBL" id="KAJ6219999.1"/>
    </source>
</evidence>
<protein>
    <recommendedName>
        <fullName evidence="3">DNA primase large subunit</fullName>
    </recommendedName>
</protein>
<dbReference type="SUPFAM" id="SSF140914">
    <property type="entry name" value="PriB N-terminal domain-like"/>
    <property type="match status" value="1"/>
</dbReference>
<keyword evidence="9" id="KW-0411">Iron-sulfur</keyword>
<comment type="similarity">
    <text evidence="2">Belongs to the eukaryotic-type primase large subunit family.</text>
</comment>
<evidence type="ECO:0000256" key="1">
    <source>
        <dbReference type="ARBA" id="ARBA00001966"/>
    </source>
</evidence>
<gene>
    <name evidence="13" type="ORF">RDWZM_005811</name>
</gene>
<dbReference type="EMBL" id="JAPWDV010000002">
    <property type="protein sequence ID" value="KAJ6219999.1"/>
    <property type="molecule type" value="Genomic_DNA"/>
</dbReference>
<evidence type="ECO:0000256" key="7">
    <source>
        <dbReference type="ARBA" id="ARBA00022723"/>
    </source>
</evidence>
<dbReference type="OMA" id="RINYKPW"/>
<feature type="domain" description="DNA primase large subunit C-terminal" evidence="12">
    <location>
        <begin position="295"/>
        <end position="463"/>
    </location>
</feature>
<dbReference type="Pfam" id="PF26466">
    <property type="entry name" value="DNA_primase_lrg_N"/>
    <property type="match status" value="1"/>
</dbReference>
<keyword evidence="14" id="KW-1185">Reference proteome</keyword>
<dbReference type="InterPro" id="IPR007238">
    <property type="entry name" value="DNA_primase_lsu_euk/arc"/>
</dbReference>
<dbReference type="Pfam" id="PF04104">
    <property type="entry name" value="DNA_primase_lrg"/>
    <property type="match status" value="1"/>
</dbReference>
<keyword evidence="7" id="KW-0479">Metal-binding</keyword>
<dbReference type="InterPro" id="IPR058560">
    <property type="entry name" value="DNA_primase_C"/>
</dbReference>
<dbReference type="Proteomes" id="UP001142055">
    <property type="component" value="Chromosome 2"/>
</dbReference>
<keyword evidence="6" id="KW-0235">DNA replication</keyword>
<dbReference type="Gene3D" id="1.20.930.80">
    <property type="match status" value="1"/>
</dbReference>
<dbReference type="GO" id="GO:0006270">
    <property type="term" value="P:DNA replication initiation"/>
    <property type="evidence" value="ECO:0007669"/>
    <property type="project" value="TreeGrafter"/>
</dbReference>
<dbReference type="GO" id="GO:0005658">
    <property type="term" value="C:alpha DNA polymerase:primase complex"/>
    <property type="evidence" value="ECO:0007669"/>
    <property type="project" value="TreeGrafter"/>
</dbReference>
<organism evidence="13 14">
    <name type="scientific">Blomia tropicalis</name>
    <name type="common">Mite</name>
    <dbReference type="NCBI Taxonomy" id="40697"/>
    <lineage>
        <taxon>Eukaryota</taxon>
        <taxon>Metazoa</taxon>
        <taxon>Ecdysozoa</taxon>
        <taxon>Arthropoda</taxon>
        <taxon>Chelicerata</taxon>
        <taxon>Arachnida</taxon>
        <taxon>Acari</taxon>
        <taxon>Acariformes</taxon>
        <taxon>Sarcoptiformes</taxon>
        <taxon>Astigmata</taxon>
        <taxon>Glycyphagoidea</taxon>
        <taxon>Echimyopodidae</taxon>
        <taxon>Blomia</taxon>
    </lineage>
</organism>
<proteinExistence type="inferred from homology"/>
<name>A0A9Q0RMP9_BLOTA</name>
<dbReference type="GO" id="GO:0003677">
    <property type="term" value="F:DNA binding"/>
    <property type="evidence" value="ECO:0007669"/>
    <property type="project" value="UniProtKB-KW"/>
</dbReference>
<evidence type="ECO:0000256" key="2">
    <source>
        <dbReference type="ARBA" id="ARBA00010564"/>
    </source>
</evidence>
<evidence type="ECO:0000256" key="5">
    <source>
        <dbReference type="ARBA" id="ARBA00022515"/>
    </source>
</evidence>
<dbReference type="PANTHER" id="PTHR10537">
    <property type="entry name" value="DNA PRIMASE LARGE SUBUNIT"/>
    <property type="match status" value="1"/>
</dbReference>
<comment type="caution">
    <text evidence="13">The sequence shown here is derived from an EMBL/GenBank/DDBJ whole genome shotgun (WGS) entry which is preliminary data.</text>
</comment>
<dbReference type="GO" id="GO:0051539">
    <property type="term" value="F:4 iron, 4 sulfur cluster binding"/>
    <property type="evidence" value="ECO:0007669"/>
    <property type="project" value="UniProtKB-KW"/>
</dbReference>
<dbReference type="AlphaFoldDB" id="A0A9Q0RMP9"/>
<dbReference type="CDD" id="cd07322">
    <property type="entry name" value="PriL_PriS_Eukaryotic"/>
    <property type="match status" value="1"/>
</dbReference>
<keyword evidence="4" id="KW-0004">4Fe-4S</keyword>
<evidence type="ECO:0000256" key="4">
    <source>
        <dbReference type="ARBA" id="ARBA00022485"/>
    </source>
</evidence>
<dbReference type="GO" id="GO:0046872">
    <property type="term" value="F:metal ion binding"/>
    <property type="evidence" value="ECO:0007669"/>
    <property type="project" value="UniProtKB-KW"/>
</dbReference>
<evidence type="ECO:0000256" key="8">
    <source>
        <dbReference type="ARBA" id="ARBA00023004"/>
    </source>
</evidence>
<comment type="cofactor">
    <cofactor evidence="1">
        <name>[4Fe-4S] cluster</name>
        <dbReference type="ChEBI" id="CHEBI:49883"/>
    </cofactor>
</comment>
<keyword evidence="8" id="KW-0408">Iron</keyword>
<evidence type="ECO:0000256" key="11">
    <source>
        <dbReference type="SAM" id="MobiDB-lite"/>
    </source>
</evidence>
<dbReference type="InterPro" id="IPR016558">
    <property type="entry name" value="DNA_primase_lsu_euk"/>
</dbReference>
<dbReference type="GO" id="GO:0006269">
    <property type="term" value="P:DNA replication, synthesis of primer"/>
    <property type="evidence" value="ECO:0007669"/>
    <property type="project" value="UniProtKB-KW"/>
</dbReference>
<dbReference type="PANTHER" id="PTHR10537:SF3">
    <property type="entry name" value="DNA PRIMASE LARGE SUBUNIT"/>
    <property type="match status" value="1"/>
</dbReference>
<evidence type="ECO:0000256" key="9">
    <source>
        <dbReference type="ARBA" id="ARBA00023014"/>
    </source>
</evidence>
<sequence>MQFERRKRIRLNDSTENTNPYPFWINFYTTPPTYKVSLEEINDLCSERLKMLQVIDNLLKIDNTKRSKEFYDIMLSQLSNIKTSKNEKNFFLAGRSELTSKVFEARKNDHISHFLLRIFYCQTPELRKWFIARETDLFRYRVLETCLNNSSILKDCLKFYDYKYELVPMEEQTNMQKFIYWNSVNRNGNANEIAFKLKFEEAIDLVRNRKVFLNNGFAYVSASEMLTVLCNEFRTNLSRELSQMYSDFNSLNEERLIKQLETLHNQFFSNSRKNNNMNSDQNDRNRIYPNEINDLAKEVFPPCMRSIHDTLRRDHHLKHYGRLHYGLFLKSAGLKMEDSIEFFRSEMSIHNPEKFQKEYSYAIRYIYGREGKRVQLSAYSCQKIINGCAPGPSDTHGCPFKHFDTKHLKAMLVRYGISDEEQISEIVQLVTKEGNATGACAKYFSIKHRVTEDFSTIYHPNQFLTEARKVLLTPAPTIIKQENDRSTTEENDTSLSGLNETTMDSIKSISDILNDDDLHEMESIEV</sequence>
<keyword evidence="10" id="KW-0238">DNA-binding</keyword>